<dbReference type="Proteomes" id="UP000663903">
    <property type="component" value="Chromosome"/>
</dbReference>
<evidence type="ECO:0000256" key="1">
    <source>
        <dbReference type="SAM" id="Phobius"/>
    </source>
</evidence>
<evidence type="ECO:0000313" key="3">
    <source>
        <dbReference type="Proteomes" id="UP000663903"/>
    </source>
</evidence>
<keyword evidence="3" id="KW-1185">Reference proteome</keyword>
<keyword evidence="1" id="KW-0472">Membrane</keyword>
<sequence length="99" mass="10401">MKIIGQSSSSDAESEFSRKIKKAWIFFVLGCFAVSLVAGLITTVIPGCRCDEGAGCGGCGPNSLFEFLIFGGFIAGMFSLIFGPFVALAIGLIAKLRAR</sequence>
<evidence type="ECO:0000313" key="2">
    <source>
        <dbReference type="EMBL" id="QTD43958.1"/>
    </source>
</evidence>
<name>A0A975CCK0_9BURK</name>
<gene>
    <name evidence="2" type="ORF">J1M35_12480</name>
</gene>
<reference evidence="2" key="1">
    <citation type="submission" date="2021-03" db="EMBL/GenBank/DDBJ databases">
        <title>Ottowia sp. 27C isolated from the cloaca of a Giant Asian pond turtle (Heosemys grandis).</title>
        <authorList>
            <person name="Spergser J."/>
            <person name="Busse H.-J."/>
        </authorList>
    </citation>
    <scope>NUCLEOTIDE SEQUENCE</scope>
    <source>
        <strain evidence="2">27C</strain>
    </source>
</reference>
<accession>A0A975CCK0</accession>
<dbReference type="RefSeq" id="WP_208007366.1">
    <property type="nucleotide sequence ID" value="NZ_CP071796.1"/>
</dbReference>
<dbReference type="EMBL" id="CP071796">
    <property type="protein sequence ID" value="QTD43958.1"/>
    <property type="molecule type" value="Genomic_DNA"/>
</dbReference>
<proteinExistence type="predicted"/>
<dbReference type="AlphaFoldDB" id="A0A975CCK0"/>
<keyword evidence="1" id="KW-0812">Transmembrane</keyword>
<keyword evidence="1" id="KW-1133">Transmembrane helix</keyword>
<feature type="transmembrane region" description="Helical" evidence="1">
    <location>
        <begin position="24"/>
        <end position="47"/>
    </location>
</feature>
<protein>
    <submittedName>
        <fullName evidence="2">Uncharacterized protein</fullName>
    </submittedName>
</protein>
<organism evidence="2 3">
    <name type="scientific">Ottowia testudinis</name>
    <dbReference type="NCBI Taxonomy" id="2816950"/>
    <lineage>
        <taxon>Bacteria</taxon>
        <taxon>Pseudomonadati</taxon>
        <taxon>Pseudomonadota</taxon>
        <taxon>Betaproteobacteria</taxon>
        <taxon>Burkholderiales</taxon>
        <taxon>Comamonadaceae</taxon>
        <taxon>Ottowia</taxon>
    </lineage>
</organism>
<feature type="transmembrane region" description="Helical" evidence="1">
    <location>
        <begin position="67"/>
        <end position="94"/>
    </location>
</feature>
<dbReference type="KEGG" id="otd:J1M35_12480"/>